<evidence type="ECO:0000256" key="7">
    <source>
        <dbReference type="ARBA" id="ARBA00023237"/>
    </source>
</evidence>
<feature type="domain" description="TonB-dependent receptor-like beta-barrel" evidence="11">
    <location>
        <begin position="416"/>
        <end position="955"/>
    </location>
</feature>
<dbReference type="InterPro" id="IPR023997">
    <property type="entry name" value="TonB-dep_OMP_SusC/RagA_CS"/>
</dbReference>
<dbReference type="InterPro" id="IPR012910">
    <property type="entry name" value="Plug_dom"/>
</dbReference>
<name>A0A921FH98_9BACT</name>
<dbReference type="InterPro" id="IPR008969">
    <property type="entry name" value="CarboxyPept-like_regulatory"/>
</dbReference>
<dbReference type="NCBIfam" id="TIGR04056">
    <property type="entry name" value="OMP_RagA_SusC"/>
    <property type="match status" value="1"/>
</dbReference>
<dbReference type="InterPro" id="IPR037066">
    <property type="entry name" value="Plug_dom_sf"/>
</dbReference>
<dbReference type="Gene3D" id="2.40.170.20">
    <property type="entry name" value="TonB-dependent receptor, beta-barrel domain"/>
    <property type="match status" value="1"/>
</dbReference>
<dbReference type="InterPro" id="IPR036942">
    <property type="entry name" value="Beta-barrel_TonB_sf"/>
</dbReference>
<dbReference type="FunFam" id="2.60.40.1120:FF:000003">
    <property type="entry name" value="Outer membrane protein Omp121"/>
    <property type="match status" value="1"/>
</dbReference>
<comment type="subcellular location">
    <subcellularLocation>
        <location evidence="1 8">Cell outer membrane</location>
        <topology evidence="1 8">Multi-pass membrane protein</topology>
    </subcellularLocation>
</comment>
<dbReference type="Proteomes" id="UP000718012">
    <property type="component" value="Unassembled WGS sequence"/>
</dbReference>
<evidence type="ECO:0000256" key="2">
    <source>
        <dbReference type="ARBA" id="ARBA00022448"/>
    </source>
</evidence>
<dbReference type="Gene3D" id="2.60.40.1120">
    <property type="entry name" value="Carboxypeptidase-like, regulatory domain"/>
    <property type="match status" value="1"/>
</dbReference>
<feature type="chain" id="PRO_5037954535" evidence="10">
    <location>
        <begin position="24"/>
        <end position="1005"/>
    </location>
</feature>
<dbReference type="SUPFAM" id="SSF49464">
    <property type="entry name" value="Carboxypeptidase regulatory domain-like"/>
    <property type="match status" value="1"/>
</dbReference>
<keyword evidence="4 8" id="KW-0812">Transmembrane</keyword>
<sequence length="1005" mass="110983">MKKTILSVFSFLLLLGNGYPVYASHNYLPDGNNPEVDNNLKKQKTIQGVVTDTNGEPIIGVTIIEKGTTNGTTSDIDGKFSLKVSNHALLTFSYLSYVQQEIPVTGQKFLKVTMHEDSETLEEVVVIGYGTAKRNNLTGAVSSVNSDQFKMQPVKKASEILQGRMAGVQASSYTGGQLGQDANIRVRGVSSINFGNDPLWVVDGVIGGSVTNPADIASIEVLKDASSTAIYGSRGANGVILVTTKHGTTGKARVEVSSEIGISNIPKQFDLMNPFEYAQALQNMTDTRFSNEDMAAFQNGTKGVDYQNLMLQTGISQDYKLSISGGSKKTKYMVSGLFLDQTGITAQSHLRRFGFRTNLDSKVTPWLNIVTNVEASTESSHNTGADLFVMANYSPAMDLTDADGVYQKDPYCSIAANPYGALMANDYDGENYNVKGMVDFRFNILEGLTFSAQGSFNLLNASSYSFSSSKREPSAISSMGNSMNRTVTYQETNNLTYQKSFGDHSLTATGVFEIYSKEYKNVGVSGQDLLSEKTGYWNIKATQSGLTGTTNYSKEQMVSAFGRVMYNYKNRYYLTGTIRADGSSKFMNNKWGYFPSAAAAWNITEEKFMENQNLFQLLKLRTSFGVAGNQAINAYGTLGLMTLANYSYGTGSLYPGYWQSTFSAPDLTWEKTYSYDAGIDISMLNHRLNLTVDWYRKNTKDLLFAKTIPYFNGGGSYWSNVGKMYSTGWEFTLEADLIRKLNFEWSTTFTASCLHTEVTDLDGEEQLIPDASRGGLMEGSVFIMKEGLPISNFHLFKWVGLDENGANLYQTADGGTTTSPVDADRIITGNPIPKWNLGWNNTFRYKNWELNVFFRGSTGFQRLNITRFATSTMVPESRFITSREGYEKSWDIVANKADAEFASSKNAQNRSTPRSTQWLEDADFVRLQNLSLTYTLPRKTTRFADITLGVSAQNLFTLTKYKGLDPESSTTSSTSTGAVSDKELGLDYGSYPSARTFTFTIKLGF</sequence>
<dbReference type="NCBIfam" id="TIGR04057">
    <property type="entry name" value="SusC_RagA_signa"/>
    <property type="match status" value="1"/>
</dbReference>
<proteinExistence type="inferred from homology"/>
<feature type="domain" description="TonB-dependent receptor plug" evidence="12">
    <location>
        <begin position="135"/>
        <end position="239"/>
    </location>
</feature>
<reference evidence="13" key="2">
    <citation type="submission" date="2021-09" db="EMBL/GenBank/DDBJ databases">
        <authorList>
            <person name="Gilroy R."/>
        </authorList>
    </citation>
    <scope>NUCLEOTIDE SEQUENCE</scope>
    <source>
        <strain evidence="13">CHK165-8395</strain>
    </source>
</reference>
<dbReference type="Pfam" id="PF07715">
    <property type="entry name" value="Plug"/>
    <property type="match status" value="1"/>
</dbReference>
<evidence type="ECO:0000256" key="10">
    <source>
        <dbReference type="SAM" id="SignalP"/>
    </source>
</evidence>
<evidence type="ECO:0000256" key="6">
    <source>
        <dbReference type="ARBA" id="ARBA00023136"/>
    </source>
</evidence>
<dbReference type="InterPro" id="IPR039426">
    <property type="entry name" value="TonB-dep_rcpt-like"/>
</dbReference>
<dbReference type="InterPro" id="IPR023996">
    <property type="entry name" value="TonB-dep_OMP_SusC/RagA"/>
</dbReference>
<gene>
    <name evidence="13" type="ORF">K8U81_11465</name>
</gene>
<dbReference type="InterPro" id="IPR000531">
    <property type="entry name" value="Beta-barrel_TonB"/>
</dbReference>
<evidence type="ECO:0000256" key="5">
    <source>
        <dbReference type="ARBA" id="ARBA00023077"/>
    </source>
</evidence>
<reference evidence="13" key="1">
    <citation type="journal article" date="2021" name="PeerJ">
        <title>Extensive microbial diversity within the chicken gut microbiome revealed by metagenomics and culture.</title>
        <authorList>
            <person name="Gilroy R."/>
            <person name="Ravi A."/>
            <person name="Getino M."/>
            <person name="Pursley I."/>
            <person name="Horton D.L."/>
            <person name="Alikhan N.F."/>
            <person name="Baker D."/>
            <person name="Gharbi K."/>
            <person name="Hall N."/>
            <person name="Watson M."/>
            <person name="Adriaenssens E.M."/>
            <person name="Foster-Nyarko E."/>
            <person name="Jarju S."/>
            <person name="Secka A."/>
            <person name="Antonio M."/>
            <person name="Oren A."/>
            <person name="Chaudhuri R.R."/>
            <person name="La Ragione R."/>
            <person name="Hildebrand F."/>
            <person name="Pallen M.J."/>
        </authorList>
    </citation>
    <scope>NUCLEOTIDE SEQUENCE</scope>
    <source>
        <strain evidence="13">CHK165-8395</strain>
    </source>
</reference>
<dbReference type="SUPFAM" id="SSF56935">
    <property type="entry name" value="Porins"/>
    <property type="match status" value="1"/>
</dbReference>
<keyword evidence="6 8" id="KW-0472">Membrane</keyword>
<evidence type="ECO:0000256" key="3">
    <source>
        <dbReference type="ARBA" id="ARBA00022452"/>
    </source>
</evidence>
<keyword evidence="5 9" id="KW-0798">TonB box</keyword>
<keyword evidence="13" id="KW-0675">Receptor</keyword>
<dbReference type="AlphaFoldDB" id="A0A921FH98"/>
<evidence type="ECO:0000256" key="9">
    <source>
        <dbReference type="RuleBase" id="RU003357"/>
    </source>
</evidence>
<keyword evidence="3 8" id="KW-1134">Transmembrane beta strand</keyword>
<comment type="similarity">
    <text evidence="8 9">Belongs to the TonB-dependent receptor family.</text>
</comment>
<evidence type="ECO:0000256" key="4">
    <source>
        <dbReference type="ARBA" id="ARBA00022692"/>
    </source>
</evidence>
<evidence type="ECO:0000256" key="1">
    <source>
        <dbReference type="ARBA" id="ARBA00004571"/>
    </source>
</evidence>
<accession>A0A921FH98</accession>
<dbReference type="EMBL" id="DYXD01000252">
    <property type="protein sequence ID" value="HJF08780.1"/>
    <property type="molecule type" value="Genomic_DNA"/>
</dbReference>
<evidence type="ECO:0000259" key="11">
    <source>
        <dbReference type="Pfam" id="PF00593"/>
    </source>
</evidence>
<evidence type="ECO:0000313" key="13">
    <source>
        <dbReference type="EMBL" id="HJF08780.1"/>
    </source>
</evidence>
<dbReference type="GO" id="GO:0009279">
    <property type="term" value="C:cell outer membrane"/>
    <property type="evidence" value="ECO:0007669"/>
    <property type="project" value="UniProtKB-SubCell"/>
</dbReference>
<dbReference type="Pfam" id="PF00593">
    <property type="entry name" value="TonB_dep_Rec_b-barrel"/>
    <property type="match status" value="1"/>
</dbReference>
<dbReference type="Gene3D" id="2.170.130.10">
    <property type="entry name" value="TonB-dependent receptor, plug domain"/>
    <property type="match status" value="1"/>
</dbReference>
<evidence type="ECO:0000256" key="8">
    <source>
        <dbReference type="PROSITE-ProRule" id="PRU01360"/>
    </source>
</evidence>
<keyword evidence="7 8" id="KW-0998">Cell outer membrane</keyword>
<dbReference type="Pfam" id="PF13715">
    <property type="entry name" value="CarbopepD_reg_2"/>
    <property type="match status" value="1"/>
</dbReference>
<keyword evidence="2 8" id="KW-0813">Transport</keyword>
<evidence type="ECO:0000259" key="12">
    <source>
        <dbReference type="Pfam" id="PF07715"/>
    </source>
</evidence>
<comment type="caution">
    <text evidence="13">The sequence shown here is derived from an EMBL/GenBank/DDBJ whole genome shotgun (WGS) entry which is preliminary data.</text>
</comment>
<organism evidence="13 14">
    <name type="scientific">Phocaeicola coprocola</name>
    <dbReference type="NCBI Taxonomy" id="310298"/>
    <lineage>
        <taxon>Bacteria</taxon>
        <taxon>Pseudomonadati</taxon>
        <taxon>Bacteroidota</taxon>
        <taxon>Bacteroidia</taxon>
        <taxon>Bacteroidales</taxon>
        <taxon>Bacteroidaceae</taxon>
        <taxon>Phocaeicola</taxon>
    </lineage>
</organism>
<feature type="signal peptide" evidence="10">
    <location>
        <begin position="1"/>
        <end position="23"/>
    </location>
</feature>
<evidence type="ECO:0000313" key="14">
    <source>
        <dbReference type="Proteomes" id="UP000718012"/>
    </source>
</evidence>
<dbReference type="PROSITE" id="PS52016">
    <property type="entry name" value="TONB_DEPENDENT_REC_3"/>
    <property type="match status" value="1"/>
</dbReference>
<protein>
    <submittedName>
        <fullName evidence="13">TonB-dependent receptor</fullName>
    </submittedName>
</protein>
<keyword evidence="10" id="KW-0732">Signal</keyword>